<evidence type="ECO:0000313" key="7">
    <source>
        <dbReference type="EMBL" id="VFK40018.1"/>
    </source>
</evidence>
<accession>A0A450YEP2</accession>
<name>A0A450YEP2_9GAMM</name>
<comment type="catalytic activity">
    <reaction evidence="6">
        <text>7,8-dihydroneopterin 3'-triphosphate + H2O = 6-carboxy-5,6,7,8-tetrahydropterin + triphosphate + acetaldehyde + 2 H(+)</text>
        <dbReference type="Rhea" id="RHEA:27966"/>
        <dbReference type="ChEBI" id="CHEBI:15343"/>
        <dbReference type="ChEBI" id="CHEBI:15377"/>
        <dbReference type="ChEBI" id="CHEBI:15378"/>
        <dbReference type="ChEBI" id="CHEBI:18036"/>
        <dbReference type="ChEBI" id="CHEBI:58462"/>
        <dbReference type="ChEBI" id="CHEBI:61032"/>
        <dbReference type="EC" id="4.1.2.50"/>
    </reaction>
</comment>
<dbReference type="GO" id="GO:0070497">
    <property type="term" value="F:6-carboxytetrahydropterin synthase activity"/>
    <property type="evidence" value="ECO:0007669"/>
    <property type="project" value="UniProtKB-EC"/>
</dbReference>
<comment type="similarity">
    <text evidence="2">Belongs to the PTPS family. QueD subfamily.</text>
</comment>
<protein>
    <recommendedName>
        <fullName evidence="4">6-carboxy-5,6,7,8-tetrahydropterin synthase</fullName>
        <ecNumber evidence="3">4.1.2.50</ecNumber>
    </recommendedName>
    <alternativeName>
        <fullName evidence="5">Queuosine biosynthesis protein QueD</fullName>
    </alternativeName>
</protein>
<gene>
    <name evidence="7" type="ORF">BECKTC1821E_GA0114239_100628</name>
</gene>
<comment type="pathway">
    <text evidence="1">Purine metabolism; 7-cyano-7-deazaguanine biosynthesis.</text>
</comment>
<evidence type="ECO:0000256" key="4">
    <source>
        <dbReference type="ARBA" id="ARBA00018141"/>
    </source>
</evidence>
<reference evidence="7" key="1">
    <citation type="submission" date="2019-02" db="EMBL/GenBank/DDBJ databases">
        <authorList>
            <person name="Gruber-Vodicka R. H."/>
            <person name="Seah K. B. B."/>
        </authorList>
    </citation>
    <scope>NUCLEOTIDE SEQUENCE</scope>
    <source>
        <strain evidence="7">BECK_BZ125</strain>
    </source>
</reference>
<dbReference type="AlphaFoldDB" id="A0A450YEP2"/>
<dbReference type="SUPFAM" id="SSF55620">
    <property type="entry name" value="Tetrahydrobiopterin biosynthesis enzymes-like"/>
    <property type="match status" value="1"/>
</dbReference>
<proteinExistence type="inferred from homology"/>
<evidence type="ECO:0000256" key="5">
    <source>
        <dbReference type="ARBA" id="ARBA00031449"/>
    </source>
</evidence>
<organism evidence="7">
    <name type="scientific">Candidatus Kentrum sp. TC</name>
    <dbReference type="NCBI Taxonomy" id="2126339"/>
    <lineage>
        <taxon>Bacteria</taxon>
        <taxon>Pseudomonadati</taxon>
        <taxon>Pseudomonadota</taxon>
        <taxon>Gammaproteobacteria</taxon>
        <taxon>Candidatus Kentrum</taxon>
    </lineage>
</organism>
<dbReference type="Gene3D" id="3.30.479.10">
    <property type="entry name" value="6-pyruvoyl tetrahydropterin synthase/QueD"/>
    <property type="match status" value="1"/>
</dbReference>
<evidence type="ECO:0000256" key="1">
    <source>
        <dbReference type="ARBA" id="ARBA00005061"/>
    </source>
</evidence>
<dbReference type="EMBL" id="CAADFT010000006">
    <property type="protein sequence ID" value="VFK40018.1"/>
    <property type="molecule type" value="Genomic_DNA"/>
</dbReference>
<evidence type="ECO:0000256" key="6">
    <source>
        <dbReference type="ARBA" id="ARBA00048807"/>
    </source>
</evidence>
<sequence length="185" mass="21052">MSGKELYLISRQIEINASRRIPYQDGNDMGEKKCGNLRGHRFVIEAICSSALHDVGDDQKEVFDFTFLKDVMMDVIHEPCDHGLILWSEDRVLSSLIPEPNRKALIRSGGESQWNGPSLPWSGAGTVGLLYVIPYLPVTENLVRLWYDLLVSEVAQRSGNRARLEQVKVRETPNWWMAYPANMGY</sequence>
<dbReference type="InterPro" id="IPR038418">
    <property type="entry name" value="6-PTP_synth/QueD_sf"/>
</dbReference>
<dbReference type="InterPro" id="IPR007115">
    <property type="entry name" value="6-PTP_synth/QueD"/>
</dbReference>
<dbReference type="UniPathway" id="UPA00391"/>
<dbReference type="Pfam" id="PF01242">
    <property type="entry name" value="PTPS"/>
    <property type="match status" value="1"/>
</dbReference>
<dbReference type="EC" id="4.1.2.50" evidence="3"/>
<evidence type="ECO:0000256" key="3">
    <source>
        <dbReference type="ARBA" id="ARBA00012982"/>
    </source>
</evidence>
<evidence type="ECO:0000256" key="2">
    <source>
        <dbReference type="ARBA" id="ARBA00008900"/>
    </source>
</evidence>